<feature type="transmembrane region" description="Helical" evidence="1">
    <location>
        <begin position="6"/>
        <end position="24"/>
    </location>
</feature>
<organism evidence="2 3">
    <name type="scientific">Candidatus Roizmanbacteria bacterium RIFCSPLOWO2_01_FULL_37_12</name>
    <dbReference type="NCBI Taxonomy" id="1802056"/>
    <lineage>
        <taxon>Bacteria</taxon>
        <taxon>Candidatus Roizmaniibacteriota</taxon>
    </lineage>
</organism>
<keyword evidence="1" id="KW-1133">Transmembrane helix</keyword>
<dbReference type="EMBL" id="MGAG01000039">
    <property type="protein sequence ID" value="OGK39587.1"/>
    <property type="molecule type" value="Genomic_DNA"/>
</dbReference>
<accession>A0A1F7I889</accession>
<dbReference type="STRING" id="1802056.A2954_02235"/>
<reference evidence="2 3" key="1">
    <citation type="journal article" date="2016" name="Nat. Commun.">
        <title>Thousands of microbial genomes shed light on interconnected biogeochemical processes in an aquifer system.</title>
        <authorList>
            <person name="Anantharaman K."/>
            <person name="Brown C.T."/>
            <person name="Hug L.A."/>
            <person name="Sharon I."/>
            <person name="Castelle C.J."/>
            <person name="Probst A.J."/>
            <person name="Thomas B.C."/>
            <person name="Singh A."/>
            <person name="Wilkins M.J."/>
            <person name="Karaoz U."/>
            <person name="Brodie E.L."/>
            <person name="Williams K.H."/>
            <person name="Hubbard S.S."/>
            <person name="Banfield J.F."/>
        </authorList>
    </citation>
    <scope>NUCLEOTIDE SEQUENCE [LARGE SCALE GENOMIC DNA]</scope>
</reference>
<evidence type="ECO:0000313" key="3">
    <source>
        <dbReference type="Proteomes" id="UP000177698"/>
    </source>
</evidence>
<proteinExistence type="predicted"/>
<keyword evidence="1" id="KW-0472">Membrane</keyword>
<sequence>MDIVTYYIFLVIFFALVIYFIYLARKYVIFLRTKKKAKNIFQPWQKFDYHTADVYAYIKIEKPKTAELIKVVYNLNSRRLWRILQQIKRKTGEVYKYDDLHPREFDFGWEINNILETVLSLVKKKLNQLPIVKFIVTFHK</sequence>
<gene>
    <name evidence="2" type="ORF">A2954_02235</name>
</gene>
<protein>
    <submittedName>
        <fullName evidence="2">Uncharacterized protein</fullName>
    </submittedName>
</protein>
<evidence type="ECO:0000256" key="1">
    <source>
        <dbReference type="SAM" id="Phobius"/>
    </source>
</evidence>
<dbReference type="Proteomes" id="UP000177698">
    <property type="component" value="Unassembled WGS sequence"/>
</dbReference>
<dbReference type="AlphaFoldDB" id="A0A1F7I889"/>
<evidence type="ECO:0000313" key="2">
    <source>
        <dbReference type="EMBL" id="OGK39587.1"/>
    </source>
</evidence>
<keyword evidence="1" id="KW-0812">Transmembrane</keyword>
<comment type="caution">
    <text evidence="2">The sequence shown here is derived from an EMBL/GenBank/DDBJ whole genome shotgun (WGS) entry which is preliminary data.</text>
</comment>
<name>A0A1F7I889_9BACT</name>